<keyword evidence="1" id="KW-1133">Transmembrane helix</keyword>
<dbReference type="AlphaFoldDB" id="A0A8T4I7Q1"/>
<evidence type="ECO:0000313" key="2">
    <source>
        <dbReference type="EMBL" id="MBR0551018.1"/>
    </source>
</evidence>
<accession>A0A8T4I7Q1</accession>
<keyword evidence="3" id="KW-1185">Reference proteome</keyword>
<keyword evidence="1" id="KW-0472">Membrane</keyword>
<dbReference type="Proteomes" id="UP000676996">
    <property type="component" value="Unassembled WGS sequence"/>
</dbReference>
<organism evidence="2 3">
    <name type="scientific">Stakelama marina</name>
    <dbReference type="NCBI Taxonomy" id="2826939"/>
    <lineage>
        <taxon>Bacteria</taxon>
        <taxon>Pseudomonadati</taxon>
        <taxon>Pseudomonadota</taxon>
        <taxon>Alphaproteobacteria</taxon>
        <taxon>Sphingomonadales</taxon>
        <taxon>Sphingomonadaceae</taxon>
        <taxon>Stakelama</taxon>
    </lineage>
</organism>
<dbReference type="RefSeq" id="WP_284052311.1">
    <property type="nucleotide sequence ID" value="NZ_JAGRQC010000001.1"/>
</dbReference>
<evidence type="ECO:0000256" key="1">
    <source>
        <dbReference type="SAM" id="Phobius"/>
    </source>
</evidence>
<name>A0A8T4I7Q1_9SPHN</name>
<evidence type="ECO:0000313" key="3">
    <source>
        <dbReference type="Proteomes" id="UP000676996"/>
    </source>
</evidence>
<dbReference type="EMBL" id="JAGRQC010000001">
    <property type="protein sequence ID" value="MBR0551018.1"/>
    <property type="molecule type" value="Genomic_DNA"/>
</dbReference>
<comment type="caution">
    <text evidence="2">The sequence shown here is derived from an EMBL/GenBank/DDBJ whole genome shotgun (WGS) entry which is preliminary data.</text>
</comment>
<protein>
    <submittedName>
        <fullName evidence="2">Uncharacterized protein</fullName>
    </submittedName>
</protein>
<keyword evidence="1" id="KW-0812">Transmembrane</keyword>
<proteinExistence type="predicted"/>
<sequence length="156" mass="16114">MTWRGLFAGAVAGMLAAFFLAIPMRHSLGELTRARAGLSALRSAIEDTGTDRPLIAGNKVLRAASARAARAAIGNRVRGLANRGGVLVEAMGAGGDAGEGLAAVSVRLSGNEKAVIALADAIERGDPVMRFGSWRIRAIADGTVRLQGVLVAPWRA</sequence>
<feature type="transmembrane region" description="Helical" evidence="1">
    <location>
        <begin position="6"/>
        <end position="24"/>
    </location>
</feature>
<gene>
    <name evidence="2" type="ORF">J7S20_00695</name>
</gene>
<reference evidence="2" key="1">
    <citation type="submission" date="2021-04" db="EMBL/GenBank/DDBJ databases">
        <title>Ouciella asimina sp. nov., isolated from the surface seawater in the hydrothermal field of Okinawa Trough.</title>
        <authorList>
            <person name="Shuang W."/>
        </authorList>
    </citation>
    <scope>NUCLEOTIDE SEQUENCE</scope>
    <source>
        <strain evidence="2">LXI357</strain>
    </source>
</reference>